<organism evidence="1 2">
    <name type="scientific">candidate division WWE3 bacterium RIFCSPHIGHO2_01_FULL_35_17</name>
    <dbReference type="NCBI Taxonomy" id="1802614"/>
    <lineage>
        <taxon>Bacteria</taxon>
        <taxon>Katanobacteria</taxon>
    </lineage>
</organism>
<proteinExistence type="predicted"/>
<evidence type="ECO:0000313" key="1">
    <source>
        <dbReference type="EMBL" id="OGC47969.1"/>
    </source>
</evidence>
<protein>
    <submittedName>
        <fullName evidence="1">Uncharacterized protein</fullName>
    </submittedName>
</protein>
<accession>A0A1F4USR6</accession>
<dbReference type="EMBL" id="MEUX01000005">
    <property type="protein sequence ID" value="OGC47969.1"/>
    <property type="molecule type" value="Genomic_DNA"/>
</dbReference>
<comment type="caution">
    <text evidence="1">The sequence shown here is derived from an EMBL/GenBank/DDBJ whole genome shotgun (WGS) entry which is preliminary data.</text>
</comment>
<dbReference type="AlphaFoldDB" id="A0A1F4USR6"/>
<name>A0A1F4USR6_UNCKA</name>
<gene>
    <name evidence="1" type="ORF">A2713_01440</name>
</gene>
<dbReference type="Proteomes" id="UP000176444">
    <property type="component" value="Unassembled WGS sequence"/>
</dbReference>
<sequence length="121" mass="13840">MSRYNPSEEVSTGEFNSFLHEQIRIFADSFGPEGHIVEDEYREISVSRLAFESGFKFIAGRPYKEDERIFISLCSSESNQAGSKRIATWPYRDQSKNRPIDPGKAFVEIQATHEMIIEGNS</sequence>
<evidence type="ECO:0000313" key="2">
    <source>
        <dbReference type="Proteomes" id="UP000176444"/>
    </source>
</evidence>
<reference evidence="1 2" key="1">
    <citation type="journal article" date="2016" name="Nat. Commun.">
        <title>Thousands of microbial genomes shed light on interconnected biogeochemical processes in an aquifer system.</title>
        <authorList>
            <person name="Anantharaman K."/>
            <person name="Brown C.T."/>
            <person name="Hug L.A."/>
            <person name="Sharon I."/>
            <person name="Castelle C.J."/>
            <person name="Probst A.J."/>
            <person name="Thomas B.C."/>
            <person name="Singh A."/>
            <person name="Wilkins M.J."/>
            <person name="Karaoz U."/>
            <person name="Brodie E.L."/>
            <person name="Williams K.H."/>
            <person name="Hubbard S.S."/>
            <person name="Banfield J.F."/>
        </authorList>
    </citation>
    <scope>NUCLEOTIDE SEQUENCE [LARGE SCALE GENOMIC DNA]</scope>
</reference>